<feature type="region of interest" description="Disordered" evidence="1">
    <location>
        <begin position="58"/>
        <end position="102"/>
    </location>
</feature>
<evidence type="ECO:0000313" key="2">
    <source>
        <dbReference type="EMBL" id="AFK47943.1"/>
    </source>
</evidence>
<feature type="compositionally biased region" description="Low complexity" evidence="1">
    <location>
        <begin position="58"/>
        <end position="67"/>
    </location>
</feature>
<accession>I3T601</accession>
<protein>
    <submittedName>
        <fullName evidence="2">Uncharacterized protein</fullName>
    </submittedName>
</protein>
<organism evidence="2">
    <name type="scientific">Lotus japonicus</name>
    <name type="common">Lotus corniculatus var. japonicus</name>
    <dbReference type="NCBI Taxonomy" id="34305"/>
    <lineage>
        <taxon>Eukaryota</taxon>
        <taxon>Viridiplantae</taxon>
        <taxon>Streptophyta</taxon>
        <taxon>Embryophyta</taxon>
        <taxon>Tracheophyta</taxon>
        <taxon>Spermatophyta</taxon>
        <taxon>Magnoliopsida</taxon>
        <taxon>eudicotyledons</taxon>
        <taxon>Gunneridae</taxon>
        <taxon>Pentapetalae</taxon>
        <taxon>rosids</taxon>
        <taxon>fabids</taxon>
        <taxon>Fabales</taxon>
        <taxon>Fabaceae</taxon>
        <taxon>Papilionoideae</taxon>
        <taxon>50 kb inversion clade</taxon>
        <taxon>NPAAA clade</taxon>
        <taxon>Hologalegina</taxon>
        <taxon>robinioid clade</taxon>
        <taxon>Loteae</taxon>
        <taxon>Lotus</taxon>
    </lineage>
</organism>
<reference evidence="2" key="1">
    <citation type="submission" date="2012-05" db="EMBL/GenBank/DDBJ databases">
        <authorList>
            <person name="Krishnakumar V."/>
            <person name="Cheung F."/>
            <person name="Xiao Y."/>
            <person name="Chan A."/>
            <person name="Moskal W.A."/>
            <person name="Town C.D."/>
        </authorList>
    </citation>
    <scope>NUCLEOTIDE SEQUENCE</scope>
</reference>
<evidence type="ECO:0000256" key="1">
    <source>
        <dbReference type="SAM" id="MobiDB-lite"/>
    </source>
</evidence>
<dbReference type="AlphaFoldDB" id="I3T601"/>
<dbReference type="EMBL" id="BT148149">
    <property type="protein sequence ID" value="AFK47943.1"/>
    <property type="molecule type" value="mRNA"/>
</dbReference>
<sequence>MKAICEGLVHSQLVDGEDQEKQESVLSDVSAEYGITTDSDFNGLEPDFFIFDECCEESNGFNSSSESSDFRTCGQEDGHKNQSDNSASSSLITSCSSPSKNMNMSSTCSLDLADKDELQLELDAIETHYQQCLRDLVKMREEAIEDVKRRWITRKKISVI</sequence>
<proteinExistence type="evidence at transcript level"/>
<name>I3T601_LOTJA</name>
<feature type="compositionally biased region" description="Low complexity" evidence="1">
    <location>
        <begin position="86"/>
        <end position="99"/>
    </location>
</feature>